<organism evidence="1 2">
    <name type="scientific">Zalaria obscura</name>
    <dbReference type="NCBI Taxonomy" id="2024903"/>
    <lineage>
        <taxon>Eukaryota</taxon>
        <taxon>Fungi</taxon>
        <taxon>Dikarya</taxon>
        <taxon>Ascomycota</taxon>
        <taxon>Pezizomycotina</taxon>
        <taxon>Dothideomycetes</taxon>
        <taxon>Dothideomycetidae</taxon>
        <taxon>Dothideales</taxon>
        <taxon>Zalariaceae</taxon>
        <taxon>Zalaria</taxon>
    </lineage>
</organism>
<dbReference type="Proteomes" id="UP001320706">
    <property type="component" value="Unassembled WGS sequence"/>
</dbReference>
<accession>A0ACC3SHV0</accession>
<reference evidence="1" key="1">
    <citation type="submission" date="2024-02" db="EMBL/GenBank/DDBJ databases">
        <title>Metagenome Assembled Genome of Zalaria obscura JY119.</title>
        <authorList>
            <person name="Vighnesh L."/>
            <person name="Jagadeeshwari U."/>
            <person name="Venkata Ramana C."/>
            <person name="Sasikala C."/>
        </authorList>
    </citation>
    <scope>NUCLEOTIDE SEQUENCE</scope>
    <source>
        <strain evidence="1">JY119</strain>
    </source>
</reference>
<protein>
    <submittedName>
        <fullName evidence="1">Plasma membrane localization protein</fullName>
    </submittedName>
</protein>
<keyword evidence="2" id="KW-1185">Reference proteome</keyword>
<name>A0ACC3SHV0_9PEZI</name>
<proteinExistence type="predicted"/>
<evidence type="ECO:0000313" key="1">
    <source>
        <dbReference type="EMBL" id="KAK8213616.1"/>
    </source>
</evidence>
<comment type="caution">
    <text evidence="1">The sequence shown here is derived from an EMBL/GenBank/DDBJ whole genome shotgun (WGS) entry which is preliminary data.</text>
</comment>
<dbReference type="EMBL" id="JAMKPW020000011">
    <property type="protein sequence ID" value="KAK8213616.1"/>
    <property type="molecule type" value="Genomic_DNA"/>
</dbReference>
<gene>
    <name evidence="1" type="primary">EFR3</name>
    <name evidence="1" type="ORF">M8818_002920</name>
</gene>
<evidence type="ECO:0000313" key="2">
    <source>
        <dbReference type="Proteomes" id="UP001320706"/>
    </source>
</evidence>
<sequence length="1154" mass="123080">MNTIRSTCRPKHQVLILKCYPKLPPHGAPAGDIKPNSSELSYLLYYASTRRSKLAKVGAFLERRTAADLYKNRSAHVGVTLQILAAMLGNAGIAGGGGGFGIIAPYVLRILREVLGGCKDTATVEASLEVWHRFCERQDHASLSADAAYRALWEDVVGLWAAFAKKEATKILGSGRGKTDVGVGDTIRLRKAGLEAFRSVIKSEALASETGRQLGVVMPVVLQNLDAPHGDYLESLMAREKEVEAEKETFRHRQSLSTIRTTEEGDPRAASGTAADMDKYAEEEAALLALQVLRTIFDTENRGLVRAATVCLLKYIATQRPRTASSEKARTANNSWATTLFEIVCTWTPVQDRFVALFTAVETLIRSPIREDDLHNQLVLAQIVSHVLGSDVNLIGLSVMDVLLGLIQHILLVLQLGTTNTALSSMIQNGTTSSEETLDEKPRHPAKIVMEVVKTPSTARLQLLRELRLCTANLATHVYYTEQISDMLSAILLRLKPSSTPSNTATAPNPLTTASAIADPTSAAADVASNASLRERPNTDGFFSFDTARVVALSAVKDIITTANASSAGQSANRNSVRMSVWEGTQWLLRDVSAEVRNSYIDALTTWLRLEARPSDTKLEEDRHASEKERKERDAKEGEVARRAVSSASRAGRKGGRRSIFLQLLHLAAYEDALARADAPASDNDCLLLHYLLVTLVAKLGVNAVRTGLPMVCRLWEDAQSINVPAAKARIESLVLGYLWQLSETYDFEHSGAGRAIQAEILKKKKMGQWLEGVQIPALAVVQIAAISTTTKRPTATDSAAVGTEGEEAFNLSALREQIIHRISAAYSVLILSPPATAPLAASSVPGSPGRSFSLPSLSLDANAPNTPTHLNPNGGGNARQKTLPGPVIEELLGSWSKDSVIASIAAAVPKSASLSGSRTGASYASRPFHLHGGNAGSALAGNHRSLLAATNTFPLPTAGTPRGSGSVASATRNGSRGELRGSVRRGPGAAKGQRVPSHSASRSPIRGHSVSTSGSGVHGTGRVDELKRILAGGGGLGAGLTTRDRFEDDTGSESMMDVGDEYDHGADEEGSRESYGTPPEDTNTRDMVSASGTEGVKAQDGRELRNGTAVGSVRSTSRNRLGMGGKRDLSDLLGSIDVGDGEGDRGIGARPPY</sequence>